<evidence type="ECO:0000256" key="1">
    <source>
        <dbReference type="SAM" id="MobiDB-lite"/>
    </source>
</evidence>
<dbReference type="AlphaFoldDB" id="D7FZG2"/>
<gene>
    <name evidence="3" type="ORF">Esi_0367_0016</name>
</gene>
<protein>
    <submittedName>
        <fullName evidence="3">Uncharacterized protein</fullName>
    </submittedName>
</protein>
<keyword evidence="2" id="KW-1133">Transmembrane helix</keyword>
<dbReference type="InParanoid" id="D7FZG2"/>
<accession>D7FZG2</accession>
<feature type="transmembrane region" description="Helical" evidence="2">
    <location>
        <begin position="244"/>
        <end position="262"/>
    </location>
</feature>
<dbReference type="Proteomes" id="UP000002630">
    <property type="component" value="Linkage Group LG33"/>
</dbReference>
<keyword evidence="2" id="KW-0472">Membrane</keyword>
<name>D7FZG2_ECTSI</name>
<organism evidence="3 4">
    <name type="scientific">Ectocarpus siliculosus</name>
    <name type="common">Brown alga</name>
    <name type="synonym">Conferva siliculosa</name>
    <dbReference type="NCBI Taxonomy" id="2880"/>
    <lineage>
        <taxon>Eukaryota</taxon>
        <taxon>Sar</taxon>
        <taxon>Stramenopiles</taxon>
        <taxon>Ochrophyta</taxon>
        <taxon>PX clade</taxon>
        <taxon>Phaeophyceae</taxon>
        <taxon>Ectocarpales</taxon>
        <taxon>Ectocarpaceae</taxon>
        <taxon>Ectocarpus</taxon>
    </lineage>
</organism>
<evidence type="ECO:0000313" key="4">
    <source>
        <dbReference type="Proteomes" id="UP000002630"/>
    </source>
</evidence>
<keyword evidence="2" id="KW-0812">Transmembrane</keyword>
<feature type="transmembrane region" description="Helical" evidence="2">
    <location>
        <begin position="205"/>
        <end position="224"/>
    </location>
</feature>
<feature type="compositionally biased region" description="Low complexity" evidence="1">
    <location>
        <begin position="355"/>
        <end position="365"/>
    </location>
</feature>
<sequence length="371" mass="39451">MIFFKPKEVAVVACTLLLAVGFTFRPASAFSAAVRPTALRSARHPAAFFSAHSSRPAAARQCRRRTVAECRDVLPVNNMVISAAAAAGGRNDGSAEEDNKAVVAPGRAKKKVIKSVGVALAWYLASSAVAVAATAATGGAVRPRPRPRMRYTGLPILLMAYALSRGDLKERTRLEGVVPRDPESIKLLADDAEDLAMSWGKPAGLMAYTSVDFIVFSFFSRWVGFPFKELFSAQRIAHLQTPDFWVATTLAGAFGFAIVTWTRRVGQGYLRSVCGSALSPAMHRLVVRPARAVASVAGMGDGWDLGLTDEQRKARRPSIELRRSLSTFKDPDFHGDGGIGDSGGAAFPQAPPPAAAAGVDDGAPPDLKRSS</sequence>
<feature type="transmembrane region" description="Helical" evidence="2">
    <location>
        <begin position="120"/>
        <end position="141"/>
    </location>
</feature>
<evidence type="ECO:0000256" key="2">
    <source>
        <dbReference type="SAM" id="Phobius"/>
    </source>
</evidence>
<proteinExistence type="predicted"/>
<evidence type="ECO:0000313" key="3">
    <source>
        <dbReference type="EMBL" id="CBJ32779.1"/>
    </source>
</evidence>
<feature type="region of interest" description="Disordered" evidence="1">
    <location>
        <begin position="326"/>
        <end position="371"/>
    </location>
</feature>
<dbReference type="EMBL" id="FN648561">
    <property type="protein sequence ID" value="CBJ32779.1"/>
    <property type="molecule type" value="Genomic_DNA"/>
</dbReference>
<dbReference type="EMBL" id="FN649758">
    <property type="protein sequence ID" value="CBJ32779.1"/>
    <property type="molecule type" value="Genomic_DNA"/>
</dbReference>
<dbReference type="OrthoDB" id="10377022at2759"/>
<keyword evidence="4" id="KW-1185">Reference proteome</keyword>
<feature type="compositionally biased region" description="Basic and acidic residues" evidence="1">
    <location>
        <begin position="326"/>
        <end position="335"/>
    </location>
</feature>
<reference evidence="3 4" key="1">
    <citation type="journal article" date="2010" name="Nature">
        <title>The Ectocarpus genome and the independent evolution of multicellularity in brown algae.</title>
        <authorList>
            <person name="Cock J.M."/>
            <person name="Sterck L."/>
            <person name="Rouze P."/>
            <person name="Scornet D."/>
            <person name="Allen A.E."/>
            <person name="Amoutzias G."/>
            <person name="Anthouard V."/>
            <person name="Artiguenave F."/>
            <person name="Aury J.M."/>
            <person name="Badger J.H."/>
            <person name="Beszteri B."/>
            <person name="Billiau K."/>
            <person name="Bonnet E."/>
            <person name="Bothwell J.H."/>
            <person name="Bowler C."/>
            <person name="Boyen C."/>
            <person name="Brownlee C."/>
            <person name="Carrano C.J."/>
            <person name="Charrier B."/>
            <person name="Cho G.Y."/>
            <person name="Coelho S.M."/>
            <person name="Collen J."/>
            <person name="Corre E."/>
            <person name="Da Silva C."/>
            <person name="Delage L."/>
            <person name="Delaroque N."/>
            <person name="Dittami S.M."/>
            <person name="Doulbeau S."/>
            <person name="Elias M."/>
            <person name="Farnham G."/>
            <person name="Gachon C.M."/>
            <person name="Gschloessl B."/>
            <person name="Heesch S."/>
            <person name="Jabbari K."/>
            <person name="Jubin C."/>
            <person name="Kawai H."/>
            <person name="Kimura K."/>
            <person name="Kloareg B."/>
            <person name="Kupper F.C."/>
            <person name="Lang D."/>
            <person name="Le Bail A."/>
            <person name="Leblanc C."/>
            <person name="Lerouge P."/>
            <person name="Lohr M."/>
            <person name="Lopez P.J."/>
            <person name="Martens C."/>
            <person name="Maumus F."/>
            <person name="Michel G."/>
            <person name="Miranda-Saavedra D."/>
            <person name="Morales J."/>
            <person name="Moreau H."/>
            <person name="Motomura T."/>
            <person name="Nagasato C."/>
            <person name="Napoli C.A."/>
            <person name="Nelson D.R."/>
            <person name="Nyvall-Collen P."/>
            <person name="Peters A.F."/>
            <person name="Pommier C."/>
            <person name="Potin P."/>
            <person name="Poulain J."/>
            <person name="Quesneville H."/>
            <person name="Read B."/>
            <person name="Rensing S.A."/>
            <person name="Ritter A."/>
            <person name="Rousvoal S."/>
            <person name="Samanta M."/>
            <person name="Samson G."/>
            <person name="Schroeder D.C."/>
            <person name="Segurens B."/>
            <person name="Strittmatter M."/>
            <person name="Tonon T."/>
            <person name="Tregear J.W."/>
            <person name="Valentin K."/>
            <person name="von Dassow P."/>
            <person name="Yamagishi T."/>
            <person name="Van de Peer Y."/>
            <person name="Wincker P."/>
        </authorList>
    </citation>
    <scope>NUCLEOTIDE SEQUENCE [LARGE SCALE GENOMIC DNA]</scope>
    <source>
        <strain evidence="4">Ec32 / CCAP1310/4</strain>
    </source>
</reference>